<reference evidence="1 2" key="1">
    <citation type="submission" date="2023-12" db="EMBL/GenBank/DDBJ databases">
        <title>A high-quality genome assembly for Dillenia turbinata (Dilleniales).</title>
        <authorList>
            <person name="Chanderbali A."/>
        </authorList>
    </citation>
    <scope>NUCLEOTIDE SEQUENCE [LARGE SCALE GENOMIC DNA]</scope>
    <source>
        <strain evidence="1">LSX21</strain>
        <tissue evidence="1">Leaf</tissue>
    </source>
</reference>
<dbReference type="GO" id="GO:0004497">
    <property type="term" value="F:monooxygenase activity"/>
    <property type="evidence" value="ECO:0007669"/>
    <property type="project" value="InterPro"/>
</dbReference>
<evidence type="ECO:0000313" key="1">
    <source>
        <dbReference type="EMBL" id="KAK6943943.1"/>
    </source>
</evidence>
<gene>
    <name evidence="1" type="ORF">RJ641_025045</name>
</gene>
<dbReference type="GO" id="GO:0016705">
    <property type="term" value="F:oxidoreductase activity, acting on paired donors, with incorporation or reduction of molecular oxygen"/>
    <property type="evidence" value="ECO:0007669"/>
    <property type="project" value="InterPro"/>
</dbReference>
<protein>
    <recommendedName>
        <fullName evidence="3">Cytochrome P450</fullName>
    </recommendedName>
</protein>
<dbReference type="Gene3D" id="1.10.630.10">
    <property type="entry name" value="Cytochrome P450"/>
    <property type="match status" value="1"/>
</dbReference>
<proteinExistence type="predicted"/>
<dbReference type="AlphaFoldDB" id="A0AAN8W035"/>
<dbReference type="InterPro" id="IPR036396">
    <property type="entry name" value="Cyt_P450_sf"/>
</dbReference>
<sequence>MGDLLRITSGFLRERMEEMRKGVEHNRPKDFLDVLIEFEGDGKDDLTKLSEEEITVVVLVLF</sequence>
<keyword evidence="2" id="KW-1185">Reference proteome</keyword>
<dbReference type="GO" id="GO:0005506">
    <property type="term" value="F:iron ion binding"/>
    <property type="evidence" value="ECO:0007669"/>
    <property type="project" value="InterPro"/>
</dbReference>
<dbReference type="EMBL" id="JBAMMX010000003">
    <property type="protein sequence ID" value="KAK6943943.1"/>
    <property type="molecule type" value="Genomic_DNA"/>
</dbReference>
<organism evidence="1 2">
    <name type="scientific">Dillenia turbinata</name>
    <dbReference type="NCBI Taxonomy" id="194707"/>
    <lineage>
        <taxon>Eukaryota</taxon>
        <taxon>Viridiplantae</taxon>
        <taxon>Streptophyta</taxon>
        <taxon>Embryophyta</taxon>
        <taxon>Tracheophyta</taxon>
        <taxon>Spermatophyta</taxon>
        <taxon>Magnoliopsida</taxon>
        <taxon>eudicotyledons</taxon>
        <taxon>Gunneridae</taxon>
        <taxon>Pentapetalae</taxon>
        <taxon>Dilleniales</taxon>
        <taxon>Dilleniaceae</taxon>
        <taxon>Dillenia</taxon>
    </lineage>
</organism>
<dbReference type="Proteomes" id="UP001370490">
    <property type="component" value="Unassembled WGS sequence"/>
</dbReference>
<accession>A0AAN8W035</accession>
<evidence type="ECO:0000313" key="2">
    <source>
        <dbReference type="Proteomes" id="UP001370490"/>
    </source>
</evidence>
<name>A0AAN8W035_9MAGN</name>
<dbReference type="SUPFAM" id="SSF48264">
    <property type="entry name" value="Cytochrome P450"/>
    <property type="match status" value="1"/>
</dbReference>
<dbReference type="GO" id="GO:0020037">
    <property type="term" value="F:heme binding"/>
    <property type="evidence" value="ECO:0007669"/>
    <property type="project" value="InterPro"/>
</dbReference>
<comment type="caution">
    <text evidence="1">The sequence shown here is derived from an EMBL/GenBank/DDBJ whole genome shotgun (WGS) entry which is preliminary data.</text>
</comment>
<evidence type="ECO:0008006" key="3">
    <source>
        <dbReference type="Google" id="ProtNLM"/>
    </source>
</evidence>